<dbReference type="EMBL" id="FYDG01000001">
    <property type="protein sequence ID" value="SNB56233.1"/>
    <property type="molecule type" value="Genomic_DNA"/>
</dbReference>
<evidence type="ECO:0000256" key="1">
    <source>
        <dbReference type="SAM" id="MobiDB-lite"/>
    </source>
</evidence>
<feature type="region of interest" description="Disordered" evidence="1">
    <location>
        <begin position="35"/>
        <end position="70"/>
    </location>
</feature>
<accession>A0A212QA49</accession>
<proteinExistence type="predicted"/>
<evidence type="ECO:0000313" key="2">
    <source>
        <dbReference type="EMBL" id="SNB56233.1"/>
    </source>
</evidence>
<dbReference type="InterPro" id="IPR036869">
    <property type="entry name" value="J_dom_sf"/>
</dbReference>
<dbReference type="Proteomes" id="UP000198418">
    <property type="component" value="Unassembled WGS sequence"/>
</dbReference>
<evidence type="ECO:0000313" key="3">
    <source>
        <dbReference type="Proteomes" id="UP000198418"/>
    </source>
</evidence>
<keyword evidence="3" id="KW-1185">Reference proteome</keyword>
<dbReference type="SUPFAM" id="SSF46565">
    <property type="entry name" value="Chaperone J-domain"/>
    <property type="match status" value="1"/>
</dbReference>
<sequence length="308" mass="33316">MRHVECCVFDATKRESRSASFLTGIRRILPFGRDVAAGAEPEPEDKPAEKPADKPAGKTAREPAAKPALSEAELGKARALGFFCGALTRGDDLYADAGAGAAVFARCVHPGRADVRADLRETFAQACIDGGHVKHVRELDAFINHSPLADRELALELTHALRVVLAREKRGSGFVYENGTDRSIAIFKHLLSLVRRAPDVFATLAAPEGGPLDVRSIEHRLLDERLDHADQVRAAPLAPMTVSEMTAEIARRIGLDQPYTAESVHAARRAFAARWHPDRAPAHKREQATQALAAVNAALDEIAQKLAG</sequence>
<name>A0A212QA49_RHOAC</name>
<reference evidence="3" key="1">
    <citation type="submission" date="2017-06" db="EMBL/GenBank/DDBJ databases">
        <authorList>
            <person name="Varghese N."/>
            <person name="Submissions S."/>
        </authorList>
    </citation>
    <scope>NUCLEOTIDE SEQUENCE [LARGE SCALE GENOMIC DNA]</scope>
    <source>
        <strain evidence="3">DSM 137</strain>
    </source>
</reference>
<evidence type="ECO:0008006" key="4">
    <source>
        <dbReference type="Google" id="ProtNLM"/>
    </source>
</evidence>
<gene>
    <name evidence="2" type="ORF">SAMN06265338_101499</name>
</gene>
<protein>
    <recommendedName>
        <fullName evidence="4">DnaJ domain-containing protein</fullName>
    </recommendedName>
</protein>
<dbReference type="AlphaFoldDB" id="A0A212QA49"/>
<feature type="compositionally biased region" description="Basic and acidic residues" evidence="1">
    <location>
        <begin position="44"/>
        <end position="64"/>
    </location>
</feature>
<organism evidence="2 3">
    <name type="scientific">Rhodoblastus acidophilus</name>
    <name type="common">Rhodopseudomonas acidophila</name>
    <dbReference type="NCBI Taxonomy" id="1074"/>
    <lineage>
        <taxon>Bacteria</taxon>
        <taxon>Pseudomonadati</taxon>
        <taxon>Pseudomonadota</taxon>
        <taxon>Alphaproteobacteria</taxon>
        <taxon>Hyphomicrobiales</taxon>
        <taxon>Rhodoblastaceae</taxon>
        <taxon>Rhodoblastus</taxon>
    </lineage>
</organism>